<name>A0A7D8UUQ4_9HELO</name>
<reference evidence="2 3" key="1">
    <citation type="submission" date="2018-05" db="EMBL/GenBank/DDBJ databases">
        <title>Whole genome sequencing for identification of molecular markers to develop diagnostic detection tools for the regulated plant pathogen Lachnellula willkommii.</title>
        <authorList>
            <person name="Giroux E."/>
            <person name="Bilodeau G."/>
        </authorList>
    </citation>
    <scope>NUCLEOTIDE SEQUENCE [LARGE SCALE GENOMIC DNA]</scope>
    <source>
        <strain evidence="2 3">CBS 625.97</strain>
    </source>
</reference>
<dbReference type="PANTHER" id="PTHR42345">
    <property type="entry name" value="TPR_REGION DOMAIN-CONTAINING PROTEIN"/>
    <property type="match status" value="1"/>
</dbReference>
<evidence type="ECO:0000313" key="2">
    <source>
        <dbReference type="EMBL" id="TVY58596.1"/>
    </source>
</evidence>
<protein>
    <submittedName>
        <fullName evidence="2">Uncharacterized protein</fullName>
    </submittedName>
</protein>
<feature type="region of interest" description="Disordered" evidence="1">
    <location>
        <begin position="805"/>
        <end position="838"/>
    </location>
</feature>
<sequence length="966" mass="106754">MPSFSFLKSAQRGSQSTARDVSGSLDHDSTEKARGKQSKRGYFRSLIKKASVATESKPKSRRSRGSQHLLKKPNPNRSELASPEAPPILMSTNKPLPRRPAAGTLHSDSPPNPTKKLERIISPISLDDLHKLFSGAPQFFVRSEGHHTGAPHPLVAFPWDVNLQVQDLCDHVPIRDEAWGCVTAWRHITLQVSQNPDAAKEHHIKQRPCFVPRCRERPNMLSMQGTERGTIGYEAALEMGVADASQEEVSDETPETISERRRKLLIDKDGLRPLTDSILIDRLISISETYYEDSNKHRLTVELYSELFTQFLYPPTRVTDSQDPYSLQVQIEALIHVLAVPHVWVNFGLVEWRIRLGQILWGFPPEPDVSDEVTVNNELTYEPDTQKYWLLLQILLSCELLLRLDAISKNIDDGLEEPKPPELFRFEKEAKTSVKWSLILARRWLENIRIVKMDQEIAISTKAASSWLATLTGTSENKITPIERINVVKFHGRNQTRQLYGLLHFARILKWPNLAAIAAKVSSNGITISDSSQTTPVTGTPLSMSTQRSSSYFPSQRPGAQRGLSNQRIKSAIIHPAGWLSNSYISGLVLPGEGLSHFLISTLLEHDEEAVDKLGDEAILYGGFVYAGRSFWSTACIIGRVLAAGKGASECMGWVSSDVVPQGSGGDRWVDIEADSSLQDDSDKQTGRPRIWHKKDIETHGSLIGGTDASSVLPGDFVFPSDESLQQPLAVNLECLRLIPITDSVQTSADETPTPLTTDSPRIRTYSAMINFIIKVDGEEKKDVNLTLINDARFVTAHPCIPSTKTDLLKSPTTPSRNNSYEGSTGSPGSPSLSGGHPLHKAFTYTRIPILDVLNRSSSLPFSSLLSPPQSPDPGYSSAHTTSSTIPKVLVIDCTDSTTINFPIRPIPSPQIDHKHNNGSDLEILARALCAERGWNALVSRRGRGCVACSVREAGALGFRVVLRLA</sequence>
<feature type="region of interest" description="Disordered" evidence="1">
    <location>
        <begin position="529"/>
        <end position="562"/>
    </location>
</feature>
<feature type="compositionally biased region" description="Polar residues" evidence="1">
    <location>
        <begin position="805"/>
        <end position="822"/>
    </location>
</feature>
<dbReference type="PANTHER" id="PTHR42345:SF2">
    <property type="entry name" value="HELICASE-LIKE PROTEIN"/>
    <property type="match status" value="1"/>
</dbReference>
<feature type="region of interest" description="Disordered" evidence="1">
    <location>
        <begin position="1"/>
        <end position="116"/>
    </location>
</feature>
<dbReference type="AlphaFoldDB" id="A0A7D8UUQ4"/>
<dbReference type="EMBL" id="QGMG01000033">
    <property type="protein sequence ID" value="TVY58596.1"/>
    <property type="molecule type" value="Genomic_DNA"/>
</dbReference>
<organism evidence="2 3">
    <name type="scientific">Lachnellula cervina</name>
    <dbReference type="NCBI Taxonomy" id="1316786"/>
    <lineage>
        <taxon>Eukaryota</taxon>
        <taxon>Fungi</taxon>
        <taxon>Dikarya</taxon>
        <taxon>Ascomycota</taxon>
        <taxon>Pezizomycotina</taxon>
        <taxon>Leotiomycetes</taxon>
        <taxon>Helotiales</taxon>
        <taxon>Lachnaceae</taxon>
        <taxon>Lachnellula</taxon>
    </lineage>
</organism>
<feature type="compositionally biased region" description="Basic residues" evidence="1">
    <location>
        <begin position="59"/>
        <end position="71"/>
    </location>
</feature>
<dbReference type="OrthoDB" id="5420387at2759"/>
<feature type="compositionally biased region" description="Polar residues" evidence="1">
    <location>
        <begin position="1"/>
        <end position="19"/>
    </location>
</feature>
<evidence type="ECO:0000256" key="1">
    <source>
        <dbReference type="SAM" id="MobiDB-lite"/>
    </source>
</evidence>
<gene>
    <name evidence="2" type="ORF">LCER1_G001572</name>
</gene>
<accession>A0A7D8UUQ4</accession>
<evidence type="ECO:0000313" key="3">
    <source>
        <dbReference type="Proteomes" id="UP000481288"/>
    </source>
</evidence>
<proteinExistence type="predicted"/>
<feature type="compositionally biased region" description="Basic and acidic residues" evidence="1">
    <location>
        <begin position="25"/>
        <end position="34"/>
    </location>
</feature>
<comment type="caution">
    <text evidence="2">The sequence shown here is derived from an EMBL/GenBank/DDBJ whole genome shotgun (WGS) entry which is preliminary data.</text>
</comment>
<keyword evidence="3" id="KW-1185">Reference proteome</keyword>
<dbReference type="Proteomes" id="UP000481288">
    <property type="component" value="Unassembled WGS sequence"/>
</dbReference>
<feature type="compositionally biased region" description="Low complexity" evidence="1">
    <location>
        <begin position="823"/>
        <end position="837"/>
    </location>
</feature>
<feature type="compositionally biased region" description="Polar residues" evidence="1">
    <location>
        <begin position="529"/>
        <end position="554"/>
    </location>
</feature>